<dbReference type="Proteomes" id="UP000016892">
    <property type="component" value="Segment"/>
</dbReference>
<keyword evidence="3" id="KW-1185">Reference proteome</keyword>
<dbReference type="Pfam" id="PF21703">
    <property type="entry name" value="Gp10A-like"/>
    <property type="match status" value="1"/>
</dbReference>
<name>U3PDK6_9CAUD</name>
<proteinExistence type="predicted"/>
<reference evidence="2 3" key="1">
    <citation type="journal article" date="2013" name="BMC Genomics">
        <title>Genomic characterization of JG068, a novel virulent podovirus active against Burkholderia cenocepacia.</title>
        <authorList>
            <person name="Lynch K.H."/>
            <person name="Abdu A.H."/>
            <person name="Schobert M."/>
            <person name="Dennis J.J."/>
        </authorList>
    </citation>
    <scope>NUCLEOTIDE SEQUENCE [LARGE SCALE GENOMIC DNA]</scope>
</reference>
<evidence type="ECO:0000313" key="3">
    <source>
        <dbReference type="Proteomes" id="UP000016892"/>
    </source>
</evidence>
<gene>
    <name evidence="2" type="ORF">JG068_034</name>
</gene>
<dbReference type="EMBL" id="KC853746">
    <property type="protein sequence ID" value="AGW43616.1"/>
    <property type="molecule type" value="Genomic_DNA"/>
</dbReference>
<protein>
    <submittedName>
        <fullName evidence="2">Capsid protein</fullName>
    </submittedName>
</protein>
<accession>U3PDK6</accession>
<organism evidence="2 3">
    <name type="scientific">Burkholderia phage JG068</name>
    <dbReference type="NCBI Taxonomy" id="1401297"/>
    <lineage>
        <taxon>Viruses</taxon>
        <taxon>Duplodnaviria</taxon>
        <taxon>Heunggongvirae</taxon>
        <taxon>Uroviricota</taxon>
        <taxon>Caudoviricetes</taxon>
        <taxon>Autographivirales</taxon>
        <taxon>Autonotataviridae</taxon>
        <taxon>Mguuvirus</taxon>
        <taxon>Mguuvirus JG068</taxon>
    </lineage>
</organism>
<dbReference type="OrthoDB" id="6010at10239"/>
<evidence type="ECO:0000259" key="1">
    <source>
        <dbReference type="Pfam" id="PF21703"/>
    </source>
</evidence>
<dbReference type="InterPro" id="IPR049301">
    <property type="entry name" value="Capsid_Gp10A/Gp10B-like_dom"/>
</dbReference>
<feature type="domain" description="Capsid Gp10A/Gp10B-like" evidence="1">
    <location>
        <begin position="98"/>
        <end position="300"/>
    </location>
</feature>
<evidence type="ECO:0000313" key="2">
    <source>
        <dbReference type="EMBL" id="AGW43616.1"/>
    </source>
</evidence>
<dbReference type="KEGG" id="vg:17699712"/>
<dbReference type="RefSeq" id="YP_008853873.1">
    <property type="nucleotide sequence ID" value="NC_022916.1"/>
</dbReference>
<sequence length="346" mass="37274">MALEFGYESGVLTRPGQVLQPAGVQNKQIGHAPDATNPAANYIEEYSGIVEGTIARESIMTGFVPTISVRGTDTVSKFRIGEATLQKLVPGEAPKGTVVQANKAKVTVDTVVLARNMIPMLDDFQNSYNARREVAVEHGKKIAKFRDQALLIQAIKSARITDTSNAAGFPAGWNPGSQYKFAAANDEKDPAKVLQAFAELFTMIEEKDIDPIAAGMMAVVKPAAYYTLLQNDAIIDREYIMSDGTNIKTKALAAYGVPVRVSNNLPTAAIENHFLSNAGNGNAYDGDFSKVYAAVFSPRAVLAGETIALTSKVWFDDNTKVWNVDDWLSFGATTDNPAFAGIIEKA</sequence>
<dbReference type="GeneID" id="17699712"/>